<dbReference type="Proteomes" id="UP000094527">
    <property type="component" value="Unassembled WGS sequence"/>
</dbReference>
<reference evidence="1 2" key="1">
    <citation type="journal article" date="2016" name="Genome Biol. Evol.">
        <title>Gene Family Evolution Reflects Adaptation to Soil Environmental Stressors in the Genome of the Collembolan Orchesella cincta.</title>
        <authorList>
            <person name="Faddeeva-Vakhrusheva A."/>
            <person name="Derks M.F."/>
            <person name="Anvar S.Y."/>
            <person name="Agamennone V."/>
            <person name="Suring W."/>
            <person name="Smit S."/>
            <person name="van Straalen N.M."/>
            <person name="Roelofs D."/>
        </authorList>
    </citation>
    <scope>NUCLEOTIDE SEQUENCE [LARGE SCALE GENOMIC DNA]</scope>
    <source>
        <tissue evidence="1">Mixed pool</tissue>
    </source>
</reference>
<sequence length="108" mass="12696">MMEIRRLISEFLSSEKGSAKVREYISTVAHDDKRILIYLKGRKYRAAYAWETLKRYAEVRFDEYPELFPDESQHIGLQIKNCGILNMLKSRDKFGRRIAFLNGGKVGY</sequence>
<evidence type="ECO:0000313" key="2">
    <source>
        <dbReference type="Proteomes" id="UP000094527"/>
    </source>
</evidence>
<feature type="non-terminal residue" evidence="1">
    <location>
        <position position="108"/>
    </location>
</feature>
<proteinExistence type="predicted"/>
<accession>A0A1D2M8B7</accession>
<dbReference type="AlphaFoldDB" id="A0A1D2M8B7"/>
<comment type="caution">
    <text evidence="1">The sequence shown here is derived from an EMBL/GenBank/DDBJ whole genome shotgun (WGS) entry which is preliminary data.</text>
</comment>
<dbReference type="SUPFAM" id="SSF46938">
    <property type="entry name" value="CRAL/TRIO N-terminal domain"/>
    <property type="match status" value="1"/>
</dbReference>
<keyword evidence="2" id="KW-1185">Reference proteome</keyword>
<organism evidence="1 2">
    <name type="scientific">Orchesella cincta</name>
    <name type="common">Springtail</name>
    <name type="synonym">Podura cincta</name>
    <dbReference type="NCBI Taxonomy" id="48709"/>
    <lineage>
        <taxon>Eukaryota</taxon>
        <taxon>Metazoa</taxon>
        <taxon>Ecdysozoa</taxon>
        <taxon>Arthropoda</taxon>
        <taxon>Hexapoda</taxon>
        <taxon>Collembola</taxon>
        <taxon>Entomobryomorpha</taxon>
        <taxon>Entomobryoidea</taxon>
        <taxon>Orchesellidae</taxon>
        <taxon>Orchesellinae</taxon>
        <taxon>Orchesella</taxon>
    </lineage>
</organism>
<protein>
    <submittedName>
        <fullName evidence="1">Retinaldehyde-binding protein 1</fullName>
    </submittedName>
</protein>
<evidence type="ECO:0000313" key="1">
    <source>
        <dbReference type="EMBL" id="ODM89226.1"/>
    </source>
</evidence>
<gene>
    <name evidence="1" type="ORF">Ocin01_17457</name>
</gene>
<dbReference type="EMBL" id="LJIJ01002794">
    <property type="protein sequence ID" value="ODM89226.1"/>
    <property type="molecule type" value="Genomic_DNA"/>
</dbReference>
<name>A0A1D2M8B7_ORCCI</name>
<dbReference type="InterPro" id="IPR036273">
    <property type="entry name" value="CRAL/TRIO_N_dom_sf"/>
</dbReference>